<name>A0A1S8TF82_9CLOT</name>
<organism evidence="2 3">
    <name type="scientific">Clostridium puniceum</name>
    <dbReference type="NCBI Taxonomy" id="29367"/>
    <lineage>
        <taxon>Bacteria</taxon>
        <taxon>Bacillati</taxon>
        <taxon>Bacillota</taxon>
        <taxon>Clostridia</taxon>
        <taxon>Eubacteriales</taxon>
        <taxon>Clostridiaceae</taxon>
        <taxon>Clostridium</taxon>
    </lineage>
</organism>
<dbReference type="AlphaFoldDB" id="A0A1S8TF82"/>
<feature type="coiled-coil region" evidence="1">
    <location>
        <begin position="114"/>
        <end position="148"/>
    </location>
</feature>
<evidence type="ECO:0000256" key="1">
    <source>
        <dbReference type="SAM" id="Coils"/>
    </source>
</evidence>
<keyword evidence="1" id="KW-0175">Coiled coil</keyword>
<keyword evidence="3" id="KW-1185">Reference proteome</keyword>
<dbReference type="Proteomes" id="UP000190890">
    <property type="component" value="Unassembled WGS sequence"/>
</dbReference>
<proteinExistence type="predicted"/>
<sequence length="232" mass="27833">MESKRGRKGILEELSNEQKLKKLILEYDKSENIDLRVSYKNIYSYVKRKYEEGAVEFCLSYTWWKTTGKYLVDNYNLLKIKTVKISEKDQLDVIDIIEIVEKNYDNKEKLIGNLKHYNMIIERLVERINKLEEKIEKDNDRILQKDETIINLKDENSKKLDLINTLFYLHISSESKLQDLMKFGNKRNDVLASAIYDTFSNPIEFYKEYENILKEVNKDNEEKNNVTQLYDW</sequence>
<protein>
    <submittedName>
        <fullName evidence="2">Uncharacterized protein</fullName>
    </submittedName>
</protein>
<dbReference type="STRING" id="29367.CLPUN_27020"/>
<dbReference type="OrthoDB" id="2973200at2"/>
<evidence type="ECO:0000313" key="2">
    <source>
        <dbReference type="EMBL" id="OOM76470.1"/>
    </source>
</evidence>
<gene>
    <name evidence="2" type="ORF">CLPUN_27020</name>
</gene>
<reference evidence="2 3" key="1">
    <citation type="submission" date="2016-05" db="EMBL/GenBank/DDBJ databases">
        <title>Microbial solvent formation.</title>
        <authorList>
            <person name="Poehlein A."/>
            <person name="Montoya Solano J.D."/>
            <person name="Flitsch S."/>
            <person name="Krabben P."/>
            <person name="Duerre P."/>
            <person name="Daniel R."/>
        </authorList>
    </citation>
    <scope>NUCLEOTIDE SEQUENCE [LARGE SCALE GENOMIC DNA]</scope>
    <source>
        <strain evidence="2 3">DSM 2619</strain>
    </source>
</reference>
<evidence type="ECO:0000313" key="3">
    <source>
        <dbReference type="Proteomes" id="UP000190890"/>
    </source>
</evidence>
<comment type="caution">
    <text evidence="2">The sequence shown here is derived from an EMBL/GenBank/DDBJ whole genome shotgun (WGS) entry which is preliminary data.</text>
</comment>
<dbReference type="RefSeq" id="WP_077847801.1">
    <property type="nucleotide sequence ID" value="NZ_LZZM01000173.1"/>
</dbReference>
<accession>A0A1S8TF82</accession>
<dbReference type="EMBL" id="LZZM01000173">
    <property type="protein sequence ID" value="OOM76470.1"/>
    <property type="molecule type" value="Genomic_DNA"/>
</dbReference>